<evidence type="ECO:0000313" key="3">
    <source>
        <dbReference type="Proteomes" id="UP000307440"/>
    </source>
</evidence>
<dbReference type="OrthoDB" id="422086at2759"/>
<evidence type="ECO:0000256" key="1">
    <source>
        <dbReference type="SAM" id="Phobius"/>
    </source>
</evidence>
<sequence length="85" mass="9717">YVTRVPDFEAFLKLDPGEVGLIISDLHSLIKTLHGDKLVREASRIITPIHFIGMLFMPIMFLIAYAMRSALGIKNDIVGQWLREY</sequence>
<reference evidence="2 3" key="1">
    <citation type="journal article" date="2019" name="Nat. Ecol. Evol.">
        <title>Megaphylogeny resolves global patterns of mushroom evolution.</title>
        <authorList>
            <person name="Varga T."/>
            <person name="Krizsan K."/>
            <person name="Foldi C."/>
            <person name="Dima B."/>
            <person name="Sanchez-Garcia M."/>
            <person name="Sanchez-Ramirez S."/>
            <person name="Szollosi G.J."/>
            <person name="Szarkandi J.G."/>
            <person name="Papp V."/>
            <person name="Albert L."/>
            <person name="Andreopoulos W."/>
            <person name="Angelini C."/>
            <person name="Antonin V."/>
            <person name="Barry K.W."/>
            <person name="Bougher N.L."/>
            <person name="Buchanan P."/>
            <person name="Buyck B."/>
            <person name="Bense V."/>
            <person name="Catcheside P."/>
            <person name="Chovatia M."/>
            <person name="Cooper J."/>
            <person name="Damon W."/>
            <person name="Desjardin D."/>
            <person name="Finy P."/>
            <person name="Geml J."/>
            <person name="Haridas S."/>
            <person name="Hughes K."/>
            <person name="Justo A."/>
            <person name="Karasinski D."/>
            <person name="Kautmanova I."/>
            <person name="Kiss B."/>
            <person name="Kocsube S."/>
            <person name="Kotiranta H."/>
            <person name="LaButti K.M."/>
            <person name="Lechner B.E."/>
            <person name="Liimatainen K."/>
            <person name="Lipzen A."/>
            <person name="Lukacs Z."/>
            <person name="Mihaltcheva S."/>
            <person name="Morgado L.N."/>
            <person name="Niskanen T."/>
            <person name="Noordeloos M.E."/>
            <person name="Ohm R.A."/>
            <person name="Ortiz-Santana B."/>
            <person name="Ovrebo C."/>
            <person name="Racz N."/>
            <person name="Riley R."/>
            <person name="Savchenko A."/>
            <person name="Shiryaev A."/>
            <person name="Soop K."/>
            <person name="Spirin V."/>
            <person name="Szebenyi C."/>
            <person name="Tomsovsky M."/>
            <person name="Tulloss R.E."/>
            <person name="Uehling J."/>
            <person name="Grigoriev I.V."/>
            <person name="Vagvolgyi C."/>
            <person name="Papp T."/>
            <person name="Martin F.M."/>
            <person name="Miettinen O."/>
            <person name="Hibbett D.S."/>
            <person name="Nagy L.G."/>
        </authorList>
    </citation>
    <scope>NUCLEOTIDE SEQUENCE [LARGE SCALE GENOMIC DNA]</scope>
    <source>
        <strain evidence="2 3">CBS 121175</strain>
    </source>
</reference>
<dbReference type="EMBL" id="ML210753">
    <property type="protein sequence ID" value="TFK16537.1"/>
    <property type="molecule type" value="Genomic_DNA"/>
</dbReference>
<dbReference type="AlphaFoldDB" id="A0A5C3K9M6"/>
<dbReference type="Proteomes" id="UP000307440">
    <property type="component" value="Unassembled WGS sequence"/>
</dbReference>
<keyword evidence="1" id="KW-0472">Membrane</keyword>
<evidence type="ECO:0000313" key="2">
    <source>
        <dbReference type="EMBL" id="TFK16537.1"/>
    </source>
</evidence>
<name>A0A5C3K9M6_COPMA</name>
<accession>A0A5C3K9M6</accession>
<feature type="transmembrane region" description="Helical" evidence="1">
    <location>
        <begin position="45"/>
        <end position="67"/>
    </location>
</feature>
<keyword evidence="3" id="KW-1185">Reference proteome</keyword>
<organism evidence="2 3">
    <name type="scientific">Coprinopsis marcescibilis</name>
    <name type="common">Agaric fungus</name>
    <name type="synonym">Psathyrella marcescibilis</name>
    <dbReference type="NCBI Taxonomy" id="230819"/>
    <lineage>
        <taxon>Eukaryota</taxon>
        <taxon>Fungi</taxon>
        <taxon>Dikarya</taxon>
        <taxon>Basidiomycota</taxon>
        <taxon>Agaricomycotina</taxon>
        <taxon>Agaricomycetes</taxon>
        <taxon>Agaricomycetidae</taxon>
        <taxon>Agaricales</taxon>
        <taxon>Agaricineae</taxon>
        <taxon>Psathyrellaceae</taxon>
        <taxon>Coprinopsis</taxon>
    </lineage>
</organism>
<protein>
    <submittedName>
        <fullName evidence="2">Uncharacterized protein</fullName>
    </submittedName>
</protein>
<gene>
    <name evidence="2" type="ORF">FA15DRAFT_676656</name>
</gene>
<proteinExistence type="predicted"/>
<keyword evidence="1" id="KW-1133">Transmembrane helix</keyword>
<feature type="non-terminal residue" evidence="2">
    <location>
        <position position="1"/>
    </location>
</feature>
<keyword evidence="1" id="KW-0812">Transmembrane</keyword>